<name>A0ABS2SP54_9BACI</name>
<gene>
    <name evidence="1" type="ORF">JOC54_000526</name>
</gene>
<comment type="caution">
    <text evidence="1">The sequence shown here is derived from an EMBL/GenBank/DDBJ whole genome shotgun (WGS) entry which is preliminary data.</text>
</comment>
<evidence type="ECO:0000313" key="1">
    <source>
        <dbReference type="EMBL" id="MBM7837295.1"/>
    </source>
</evidence>
<evidence type="ECO:0000313" key="2">
    <source>
        <dbReference type="Proteomes" id="UP001179280"/>
    </source>
</evidence>
<dbReference type="Proteomes" id="UP001179280">
    <property type="component" value="Unassembled WGS sequence"/>
</dbReference>
<dbReference type="RefSeq" id="WP_204464204.1">
    <property type="nucleotide sequence ID" value="NZ_JAFBCV010000001.1"/>
</dbReference>
<dbReference type="EMBL" id="JAFBCV010000001">
    <property type="protein sequence ID" value="MBM7837295.1"/>
    <property type="molecule type" value="Genomic_DNA"/>
</dbReference>
<keyword evidence="2" id="KW-1185">Reference proteome</keyword>
<reference evidence="1" key="1">
    <citation type="submission" date="2021-01" db="EMBL/GenBank/DDBJ databases">
        <title>Genomic Encyclopedia of Type Strains, Phase IV (KMG-IV): sequencing the most valuable type-strain genomes for metagenomic binning, comparative biology and taxonomic classification.</title>
        <authorList>
            <person name="Goeker M."/>
        </authorList>
    </citation>
    <scope>NUCLEOTIDE SEQUENCE</scope>
    <source>
        <strain evidence="1">DSM 21943</strain>
    </source>
</reference>
<dbReference type="InterPro" id="IPR011990">
    <property type="entry name" value="TPR-like_helical_dom_sf"/>
</dbReference>
<dbReference type="Gene3D" id="1.25.40.10">
    <property type="entry name" value="Tetratricopeptide repeat domain"/>
    <property type="match status" value="1"/>
</dbReference>
<dbReference type="InterPro" id="IPR019734">
    <property type="entry name" value="TPR_rpt"/>
</dbReference>
<sequence>MTLSLFKNKLATLETILYFDKKQFLREKTDDPAQLKIMIEDALQLVTEVSNEQDRFFLKGTIWNLYRICKRPQTALVYLNECLLFAQESGTTTQQIVSLIRVGEALKYNEEHKKALILFNQALSLCQMHEVTAYTDFSLQHKGKCLMEQGYFADAEMCFNEALLIRQKKGNASLIDSTEQALALLMQLKS</sequence>
<dbReference type="SUPFAM" id="SSF48452">
    <property type="entry name" value="TPR-like"/>
    <property type="match status" value="1"/>
</dbReference>
<organism evidence="1 2">
    <name type="scientific">Shouchella xiaoxiensis</name>
    <dbReference type="NCBI Taxonomy" id="766895"/>
    <lineage>
        <taxon>Bacteria</taxon>
        <taxon>Bacillati</taxon>
        <taxon>Bacillota</taxon>
        <taxon>Bacilli</taxon>
        <taxon>Bacillales</taxon>
        <taxon>Bacillaceae</taxon>
        <taxon>Shouchella</taxon>
    </lineage>
</organism>
<accession>A0ABS2SP54</accession>
<dbReference type="SMART" id="SM00028">
    <property type="entry name" value="TPR"/>
    <property type="match status" value="2"/>
</dbReference>
<proteinExistence type="predicted"/>
<protein>
    <submittedName>
        <fullName evidence="1">Tetratricopeptide (TPR) repeat protein</fullName>
    </submittedName>
</protein>